<protein>
    <submittedName>
        <fullName evidence="1">Uncharacterized protein</fullName>
    </submittedName>
</protein>
<evidence type="ECO:0000313" key="2">
    <source>
        <dbReference type="Proteomes" id="UP001618531"/>
    </source>
</evidence>
<organism evidence="1 2">
    <name type="scientific">Paenibacillus illinoisensis</name>
    <dbReference type="NCBI Taxonomy" id="59845"/>
    <lineage>
        <taxon>Bacteria</taxon>
        <taxon>Bacillati</taxon>
        <taxon>Bacillota</taxon>
        <taxon>Bacilli</taxon>
        <taxon>Bacillales</taxon>
        <taxon>Paenibacillaceae</taxon>
        <taxon>Paenibacillus</taxon>
    </lineage>
</organism>
<proteinExistence type="predicted"/>
<evidence type="ECO:0000313" key="1">
    <source>
        <dbReference type="EMBL" id="MFK0522175.1"/>
    </source>
</evidence>
<dbReference type="EMBL" id="JBIYSL010000002">
    <property type="protein sequence ID" value="MFK0522175.1"/>
    <property type="molecule type" value="Genomic_DNA"/>
</dbReference>
<name>A0ABW8HR92_9BACL</name>
<comment type="caution">
    <text evidence="1">The sequence shown here is derived from an EMBL/GenBank/DDBJ whole genome shotgun (WGS) entry which is preliminary data.</text>
</comment>
<sequence length="169" mass="20540">MIQLDNLALESWIDTHKIMDRTLEGFWVAFNNYMIECPEEISLFFDELDLEDIKPSLDTIEYKTIFHYDYQIADSYYSQQVISTLDIYYKKKRIGYYRMFFYTDGECFDDSLVTEWTGWYITLKLEALIELQQEIKNELVKNKIKEEEIEKIYKLIDKQISKIKFQIHK</sequence>
<dbReference type="Proteomes" id="UP001618531">
    <property type="component" value="Unassembled WGS sequence"/>
</dbReference>
<gene>
    <name evidence="1" type="ORF">ACINKY_08165</name>
</gene>
<keyword evidence="2" id="KW-1185">Reference proteome</keyword>
<accession>A0ABW8HR92</accession>
<reference evidence="1 2" key="1">
    <citation type="submission" date="2024-11" db="EMBL/GenBank/DDBJ databases">
        <title>Identification and Characterization of a Novel Fosfomycin Bacillithiol Transferase FosB8 in Paenibacillus illinoisensis.</title>
        <authorList>
            <person name="Lu W."/>
        </authorList>
    </citation>
    <scope>NUCLEOTIDE SEQUENCE [LARGE SCALE GENOMIC DNA]</scope>
    <source>
        <strain evidence="1 2">WP77</strain>
    </source>
</reference>